<accession>A0A0G1UYR5</accession>
<comment type="function">
    <text evidence="7">This protein binds to the 23S rRNA, and is important in its secondary structure. It is located near the subunit interface in the base of the L7/L12 stalk, and near the tRNA binding site of the peptidyltransferase center.</text>
</comment>
<dbReference type="PATRIC" id="fig|1618666.3.peg.67"/>
<evidence type="ECO:0000256" key="7">
    <source>
        <dbReference type="RuleBase" id="RU003870"/>
    </source>
</evidence>
<organism evidence="9 10">
    <name type="scientific">Candidatus Jorgensenbacteria bacterium GW2011_GWC1_48_8</name>
    <dbReference type="NCBI Taxonomy" id="1618666"/>
    <lineage>
        <taxon>Bacteria</taxon>
        <taxon>Candidatus Joergenseniibacteriota</taxon>
    </lineage>
</organism>
<dbReference type="InterPro" id="IPR000702">
    <property type="entry name" value="Ribosomal_uL6-like"/>
</dbReference>
<evidence type="ECO:0000313" key="10">
    <source>
        <dbReference type="Proteomes" id="UP000034600"/>
    </source>
</evidence>
<dbReference type="PIRSF" id="PIRSF002162">
    <property type="entry name" value="Ribosomal_L6"/>
    <property type="match status" value="1"/>
</dbReference>
<keyword evidence="2 6" id="KW-0689">Ribosomal protein</keyword>
<dbReference type="EMBL" id="LCPO01000002">
    <property type="protein sequence ID" value="KKU99287.1"/>
    <property type="molecule type" value="Genomic_DNA"/>
</dbReference>
<dbReference type="InterPro" id="IPR020040">
    <property type="entry name" value="Ribosomal_uL6_a/b-dom"/>
</dbReference>
<dbReference type="InterPro" id="IPR036789">
    <property type="entry name" value="Ribosomal_uL6-like_a/b-dom_sf"/>
</dbReference>
<keyword evidence="7" id="KW-0694">RNA-binding</keyword>
<dbReference type="Gene3D" id="3.90.930.12">
    <property type="entry name" value="Ribosomal protein L6, alpha-beta domain"/>
    <property type="match status" value="2"/>
</dbReference>
<dbReference type="GO" id="GO:0003735">
    <property type="term" value="F:structural constituent of ribosome"/>
    <property type="evidence" value="ECO:0007669"/>
    <property type="project" value="UniProtKB-UniRule"/>
</dbReference>
<evidence type="ECO:0000256" key="1">
    <source>
        <dbReference type="ARBA" id="ARBA00009356"/>
    </source>
</evidence>
<dbReference type="NCBIfam" id="TIGR03654">
    <property type="entry name" value="L6_bact"/>
    <property type="match status" value="1"/>
</dbReference>
<sequence>MSKIGKQKIVIPEGVEVAVGDDFVILKKDKNELKVIRLPGVVISYDAAKKELVFSLVNVTKQTKSNWGTERSLVWNAVQGLTKGFEKTLVLEGVGYRITKTGEDLEMNLGFSHPVRYKACPGIQFEVIKNTTLKIRGVNKEVVGQVAAEIRALKKPEPYKGKGFHYEGEVIRRKAGKKAVATSGA</sequence>
<evidence type="ECO:0000256" key="2">
    <source>
        <dbReference type="ARBA" id="ARBA00022980"/>
    </source>
</evidence>
<dbReference type="PANTHER" id="PTHR11655:SF14">
    <property type="entry name" value="LARGE RIBOSOMAL SUBUNIT PROTEIN UL6M"/>
    <property type="match status" value="1"/>
</dbReference>
<keyword evidence="7" id="KW-0699">rRNA-binding</keyword>
<comment type="caution">
    <text evidence="9">The sequence shown here is derived from an EMBL/GenBank/DDBJ whole genome shotgun (WGS) entry which is preliminary data.</text>
</comment>
<dbReference type="InterPro" id="IPR019906">
    <property type="entry name" value="Ribosomal_uL6_bac-type"/>
</dbReference>
<protein>
    <recommendedName>
        <fullName evidence="4 5">50S ribosomal protein L6</fullName>
    </recommendedName>
</protein>
<dbReference type="GO" id="GO:0022625">
    <property type="term" value="C:cytosolic large ribosomal subunit"/>
    <property type="evidence" value="ECO:0007669"/>
    <property type="project" value="UniProtKB-UniRule"/>
</dbReference>
<evidence type="ECO:0000256" key="4">
    <source>
        <dbReference type="ARBA" id="ARBA00035454"/>
    </source>
</evidence>
<dbReference type="AlphaFoldDB" id="A0A0G1UYR5"/>
<keyword evidence="3 6" id="KW-0687">Ribonucleoprotein</keyword>
<dbReference type="PRINTS" id="PR00059">
    <property type="entry name" value="RIBOSOMALL6"/>
</dbReference>
<dbReference type="Proteomes" id="UP000034600">
    <property type="component" value="Unassembled WGS sequence"/>
</dbReference>
<name>A0A0G1UYR5_9BACT</name>
<dbReference type="GO" id="GO:0002181">
    <property type="term" value="P:cytoplasmic translation"/>
    <property type="evidence" value="ECO:0007669"/>
    <property type="project" value="TreeGrafter"/>
</dbReference>
<dbReference type="SUPFAM" id="SSF56053">
    <property type="entry name" value="Ribosomal protein L6"/>
    <property type="match status" value="2"/>
</dbReference>
<comment type="similarity">
    <text evidence="1 6">Belongs to the universal ribosomal protein uL6 family.</text>
</comment>
<reference evidence="9 10" key="1">
    <citation type="journal article" date="2015" name="Nature">
        <title>rRNA introns, odd ribosomes, and small enigmatic genomes across a large radiation of phyla.</title>
        <authorList>
            <person name="Brown C.T."/>
            <person name="Hug L.A."/>
            <person name="Thomas B.C."/>
            <person name="Sharon I."/>
            <person name="Castelle C.J."/>
            <person name="Singh A."/>
            <person name="Wilkins M.J."/>
            <person name="Williams K.H."/>
            <person name="Banfield J.F."/>
        </authorList>
    </citation>
    <scope>NUCLEOTIDE SEQUENCE [LARGE SCALE GENOMIC DNA]</scope>
</reference>
<evidence type="ECO:0000256" key="3">
    <source>
        <dbReference type="ARBA" id="ARBA00023274"/>
    </source>
</evidence>
<dbReference type="FunFam" id="3.90.930.12:FF:000001">
    <property type="entry name" value="50S ribosomal protein L6"/>
    <property type="match status" value="1"/>
</dbReference>
<feature type="domain" description="Large ribosomal subunit protein uL6 alpha-beta" evidence="8">
    <location>
        <begin position="93"/>
        <end position="166"/>
    </location>
</feature>
<dbReference type="PANTHER" id="PTHR11655">
    <property type="entry name" value="60S/50S RIBOSOMAL PROTEIN L6/L9"/>
    <property type="match status" value="1"/>
</dbReference>
<dbReference type="GO" id="GO:0019843">
    <property type="term" value="F:rRNA binding"/>
    <property type="evidence" value="ECO:0007669"/>
    <property type="project" value="UniProtKB-UniRule"/>
</dbReference>
<evidence type="ECO:0000313" key="9">
    <source>
        <dbReference type="EMBL" id="KKU99287.1"/>
    </source>
</evidence>
<evidence type="ECO:0000259" key="8">
    <source>
        <dbReference type="Pfam" id="PF00347"/>
    </source>
</evidence>
<proteinExistence type="inferred from homology"/>
<evidence type="ECO:0000256" key="6">
    <source>
        <dbReference type="RuleBase" id="RU003869"/>
    </source>
</evidence>
<gene>
    <name evidence="9" type="primary">rplF</name>
    <name evidence="9" type="ORF">UY32_C0002G0023</name>
</gene>
<dbReference type="Pfam" id="PF00347">
    <property type="entry name" value="Ribosomal_L6"/>
    <property type="match status" value="1"/>
</dbReference>
<evidence type="ECO:0000256" key="5">
    <source>
        <dbReference type="NCBIfam" id="TIGR03654"/>
    </source>
</evidence>